<comment type="catalytic activity">
    <reaction evidence="1">
        <text>Hydrolysis of terminal non-reducing N-acetyl-D-hexosamine residues in N-acetyl-beta-D-hexosaminides.</text>
        <dbReference type="EC" id="3.2.1.52"/>
    </reaction>
</comment>
<keyword evidence="4" id="KW-0378">Hydrolase</keyword>
<dbReference type="Gene3D" id="3.20.20.80">
    <property type="entry name" value="Glycosidases"/>
    <property type="match status" value="1"/>
</dbReference>
<dbReference type="GO" id="GO:0030203">
    <property type="term" value="P:glycosaminoglycan metabolic process"/>
    <property type="evidence" value="ECO:0007669"/>
    <property type="project" value="TreeGrafter"/>
</dbReference>
<feature type="domain" description="Glycoside hydrolase family 20 catalytic" evidence="8">
    <location>
        <begin position="348"/>
        <end position="489"/>
    </location>
</feature>
<dbReference type="PRINTS" id="PR00738">
    <property type="entry name" value="GLHYDRLASE20"/>
</dbReference>
<dbReference type="SUPFAM" id="SSF55545">
    <property type="entry name" value="beta-N-acetylhexosaminidase-like domain"/>
    <property type="match status" value="1"/>
</dbReference>
<evidence type="ECO:0000259" key="9">
    <source>
        <dbReference type="Pfam" id="PF02838"/>
    </source>
</evidence>
<proteinExistence type="inferred from homology"/>
<feature type="domain" description="Beta-hexosaminidase bacterial type N-terminal" evidence="9">
    <location>
        <begin position="37"/>
        <end position="170"/>
    </location>
</feature>
<evidence type="ECO:0000256" key="1">
    <source>
        <dbReference type="ARBA" id="ARBA00001231"/>
    </source>
</evidence>
<dbReference type="InterPro" id="IPR015882">
    <property type="entry name" value="HEX_bac_N"/>
</dbReference>
<dbReference type="PANTHER" id="PTHR22600:SF57">
    <property type="entry name" value="BETA-N-ACETYLHEXOSAMINIDASE"/>
    <property type="match status" value="1"/>
</dbReference>
<dbReference type="EMBL" id="SLWS01000005">
    <property type="protein sequence ID" value="TCO58361.1"/>
    <property type="molecule type" value="Genomic_DNA"/>
</dbReference>
<dbReference type="Pfam" id="PF00728">
    <property type="entry name" value="Glyco_hydro_20"/>
    <property type="match status" value="2"/>
</dbReference>
<reference evidence="10 11" key="1">
    <citation type="submission" date="2019-03" db="EMBL/GenBank/DDBJ databases">
        <title>Genomic Encyclopedia of Type Strains, Phase IV (KMG-IV): sequencing the most valuable type-strain genomes for metagenomic binning, comparative biology and taxonomic classification.</title>
        <authorList>
            <person name="Goeker M."/>
        </authorList>
    </citation>
    <scope>NUCLEOTIDE SEQUENCE [LARGE SCALE GENOMIC DNA]</scope>
    <source>
        <strain evidence="10 11">DSM 45934</strain>
    </source>
</reference>
<dbReference type="InterPro" id="IPR015883">
    <property type="entry name" value="Glyco_hydro_20_cat"/>
</dbReference>
<sequence>MRISRILVAMTVLTVVTSGMSSLAAAEDLAATKSLSDVVPVPASVVPDARQAFQLSWRTVIFTQAGSAEAARVGRQLADVLRPSTGFPLPVVPSVSAHSGIALLLGHADPRVGQEGYQLTVNRSGVVIRANAPAGLFAGIQTLRQLLPAKVENKHRQSGPWTVPGGRIVDFPRFAVRGAMLDVARHFFSVAEVKRYIDQLAQYKINQLHLHLADDQGWRIEIPGWPRLTSYGGSTEVDGTPGGFYTARDYSELVAYARSKYITVVPEIDMPGHTNAALASYAELNCNGVAPPLYTGTDVGFSSFCVDKEITYKFVDDVIRELARLTPGEYLHIGGDEAHSTPPADYVRFMDRVLPIVAKYGKKATGWHEITKANPSTTTVPQYWGVGAEDAGMAAAAAKGHQILLSPADRSYLDMKYTPDTPLGQDWASLIEVDRAYGWDPGKFLANVPESAIRGVEGPLWTETITDSADIEFMAFPRLPALAELGWSPAATHSWPSFRSRLAHQGARWTVQGVNFYRSPQIPW</sequence>
<dbReference type="SUPFAM" id="SSF51445">
    <property type="entry name" value="(Trans)glycosidases"/>
    <property type="match status" value="1"/>
</dbReference>
<feature type="domain" description="Glycoside hydrolase family 20 catalytic" evidence="8">
    <location>
        <begin position="174"/>
        <end position="340"/>
    </location>
</feature>
<keyword evidence="7" id="KW-0732">Signal</keyword>
<name>A0A4R2JF55_9PSEU</name>
<evidence type="ECO:0000256" key="4">
    <source>
        <dbReference type="ARBA" id="ARBA00022801"/>
    </source>
</evidence>
<dbReference type="EC" id="3.2.1.52" evidence="3"/>
<dbReference type="InterPro" id="IPR029018">
    <property type="entry name" value="Hex-like_dom2"/>
</dbReference>
<dbReference type="GO" id="GO:0005975">
    <property type="term" value="P:carbohydrate metabolic process"/>
    <property type="evidence" value="ECO:0007669"/>
    <property type="project" value="InterPro"/>
</dbReference>
<keyword evidence="5" id="KW-0326">Glycosidase</keyword>
<feature type="signal peptide" evidence="7">
    <location>
        <begin position="1"/>
        <end position="24"/>
    </location>
</feature>
<dbReference type="PANTHER" id="PTHR22600">
    <property type="entry name" value="BETA-HEXOSAMINIDASE"/>
    <property type="match status" value="1"/>
</dbReference>
<evidence type="ECO:0000259" key="8">
    <source>
        <dbReference type="Pfam" id="PF00728"/>
    </source>
</evidence>
<feature type="chain" id="PRO_5039123907" description="beta-N-acetylhexosaminidase" evidence="7">
    <location>
        <begin position="25"/>
        <end position="524"/>
    </location>
</feature>
<dbReference type="GO" id="GO:0004563">
    <property type="term" value="F:beta-N-acetylhexosaminidase activity"/>
    <property type="evidence" value="ECO:0007669"/>
    <property type="project" value="UniProtKB-EC"/>
</dbReference>
<keyword evidence="11" id="KW-1185">Reference proteome</keyword>
<dbReference type="Gene3D" id="3.30.379.10">
    <property type="entry name" value="Chitobiase/beta-hexosaminidase domain 2-like"/>
    <property type="match status" value="1"/>
</dbReference>
<feature type="active site" description="Proton donor" evidence="6">
    <location>
        <position position="337"/>
    </location>
</feature>
<dbReference type="InterPro" id="IPR017853">
    <property type="entry name" value="GH"/>
</dbReference>
<evidence type="ECO:0000313" key="11">
    <source>
        <dbReference type="Proteomes" id="UP000295680"/>
    </source>
</evidence>
<accession>A0A4R2JF55</accession>
<dbReference type="GO" id="GO:0016020">
    <property type="term" value="C:membrane"/>
    <property type="evidence" value="ECO:0007669"/>
    <property type="project" value="TreeGrafter"/>
</dbReference>
<gene>
    <name evidence="10" type="ORF">EV192_105428</name>
</gene>
<dbReference type="AlphaFoldDB" id="A0A4R2JF55"/>
<comment type="caution">
    <text evidence="10">The sequence shown here is derived from an EMBL/GenBank/DDBJ whole genome shotgun (WGS) entry which is preliminary data.</text>
</comment>
<dbReference type="Pfam" id="PF02838">
    <property type="entry name" value="Glyco_hydro_20b"/>
    <property type="match status" value="1"/>
</dbReference>
<dbReference type="InterPro" id="IPR025705">
    <property type="entry name" value="Beta_hexosaminidase_sua/sub"/>
</dbReference>
<evidence type="ECO:0000256" key="5">
    <source>
        <dbReference type="ARBA" id="ARBA00023295"/>
    </source>
</evidence>
<evidence type="ECO:0000256" key="7">
    <source>
        <dbReference type="SAM" id="SignalP"/>
    </source>
</evidence>
<evidence type="ECO:0000256" key="2">
    <source>
        <dbReference type="ARBA" id="ARBA00006285"/>
    </source>
</evidence>
<organism evidence="10 11">
    <name type="scientific">Actinocrispum wychmicini</name>
    <dbReference type="NCBI Taxonomy" id="1213861"/>
    <lineage>
        <taxon>Bacteria</taxon>
        <taxon>Bacillati</taxon>
        <taxon>Actinomycetota</taxon>
        <taxon>Actinomycetes</taxon>
        <taxon>Pseudonocardiales</taxon>
        <taxon>Pseudonocardiaceae</taxon>
        <taxon>Actinocrispum</taxon>
    </lineage>
</organism>
<dbReference type="Proteomes" id="UP000295680">
    <property type="component" value="Unassembled WGS sequence"/>
</dbReference>
<dbReference type="CDD" id="cd06568">
    <property type="entry name" value="GH20_SpHex_like"/>
    <property type="match status" value="1"/>
</dbReference>
<evidence type="ECO:0000256" key="3">
    <source>
        <dbReference type="ARBA" id="ARBA00012663"/>
    </source>
</evidence>
<protein>
    <recommendedName>
        <fullName evidence="3">beta-N-acetylhexosaminidase</fullName>
        <ecNumber evidence="3">3.2.1.52</ecNumber>
    </recommendedName>
</protein>
<evidence type="ECO:0000313" key="10">
    <source>
        <dbReference type="EMBL" id="TCO58361.1"/>
    </source>
</evidence>
<comment type="similarity">
    <text evidence="2">Belongs to the glycosyl hydrolase 20 family.</text>
</comment>
<evidence type="ECO:0000256" key="6">
    <source>
        <dbReference type="PIRSR" id="PIRSR625705-1"/>
    </source>
</evidence>